<dbReference type="InterPro" id="IPR002711">
    <property type="entry name" value="HNH"/>
</dbReference>
<dbReference type="EMBL" id="QGGH01000001">
    <property type="protein sequence ID" value="PWJ93546.1"/>
    <property type="molecule type" value="Genomic_DNA"/>
</dbReference>
<comment type="caution">
    <text evidence="2">The sequence shown here is derived from an EMBL/GenBank/DDBJ whole genome shotgun (WGS) entry which is preliminary data.</text>
</comment>
<protein>
    <submittedName>
        <fullName evidence="2">HNH endonuclease</fullName>
    </submittedName>
</protein>
<dbReference type="Pfam" id="PF01844">
    <property type="entry name" value="HNH"/>
    <property type="match status" value="1"/>
</dbReference>
<evidence type="ECO:0000313" key="3">
    <source>
        <dbReference type="Proteomes" id="UP000245631"/>
    </source>
</evidence>
<accession>A0A8E3B655</accession>
<reference evidence="2 3" key="1">
    <citation type="submission" date="2018-05" db="EMBL/GenBank/DDBJ databases">
        <title>Genomic Encyclopedia of Type Strains, Phase IV (KMG-IV): sequencing the most valuable type-strain genomes for metagenomic binning, comparative biology and taxonomic classification.</title>
        <authorList>
            <person name="Goeker M."/>
        </authorList>
    </citation>
    <scope>NUCLEOTIDE SEQUENCE [LARGE SCALE GENOMIC DNA]</scope>
    <source>
        <strain evidence="2 3">DSM 2626</strain>
    </source>
</reference>
<dbReference type="CDD" id="cd00085">
    <property type="entry name" value="HNHc"/>
    <property type="match status" value="1"/>
</dbReference>
<dbReference type="GO" id="GO:0003676">
    <property type="term" value="F:nucleic acid binding"/>
    <property type="evidence" value="ECO:0007669"/>
    <property type="project" value="InterPro"/>
</dbReference>
<dbReference type="InterPro" id="IPR003615">
    <property type="entry name" value="HNH_nuc"/>
</dbReference>
<feature type="domain" description="HNH" evidence="1">
    <location>
        <begin position="57"/>
        <end position="95"/>
    </location>
</feature>
<organism evidence="2 3">
    <name type="scientific">Rhizobium loti</name>
    <name type="common">Mesorhizobium loti</name>
    <dbReference type="NCBI Taxonomy" id="381"/>
    <lineage>
        <taxon>Bacteria</taxon>
        <taxon>Pseudomonadati</taxon>
        <taxon>Pseudomonadota</taxon>
        <taxon>Alphaproteobacteria</taxon>
        <taxon>Hyphomicrobiales</taxon>
        <taxon>Phyllobacteriaceae</taxon>
        <taxon>Mesorhizobium</taxon>
    </lineage>
</organism>
<keyword evidence="2" id="KW-0540">Nuclease</keyword>
<gene>
    <name evidence="2" type="ORF">C8D77_101225</name>
</gene>
<evidence type="ECO:0000313" key="2">
    <source>
        <dbReference type="EMBL" id="PWJ93546.1"/>
    </source>
</evidence>
<dbReference type="Proteomes" id="UP000245631">
    <property type="component" value="Unassembled WGS sequence"/>
</dbReference>
<dbReference type="GeneID" id="61049582"/>
<keyword evidence="2" id="KW-0378">Hydrolase</keyword>
<dbReference type="Gene3D" id="1.10.30.50">
    <property type="match status" value="1"/>
</dbReference>
<keyword evidence="2" id="KW-0255">Endonuclease</keyword>
<evidence type="ECO:0000259" key="1">
    <source>
        <dbReference type="Pfam" id="PF01844"/>
    </source>
</evidence>
<dbReference type="GO" id="GO:0008270">
    <property type="term" value="F:zinc ion binding"/>
    <property type="evidence" value="ECO:0007669"/>
    <property type="project" value="InterPro"/>
</dbReference>
<proteinExistence type="predicted"/>
<name>A0A8E3B655_RHILI</name>
<dbReference type="RefSeq" id="WP_109658763.1">
    <property type="nucleotide sequence ID" value="NZ_QGGH01000001.1"/>
</dbReference>
<sequence>MAKQIGPQVRQLDMRTARPIEKKADAELLTPEHRAWRTGVLQRAGYRCQWIEDGRRCIKSAPHDRLIADHIIERKDGGAPLDPANGQCLCVAHNTLKGIRARDARMR</sequence>
<dbReference type="GO" id="GO:0004519">
    <property type="term" value="F:endonuclease activity"/>
    <property type="evidence" value="ECO:0007669"/>
    <property type="project" value="UniProtKB-KW"/>
</dbReference>
<dbReference type="AlphaFoldDB" id="A0A8E3B655"/>